<dbReference type="AlphaFoldDB" id="A0A0B2QBD4"/>
<sequence>MNETPEVSNAAIADEVVHQDKEYASKQSTTLNEATLREKGAPDAVIVYSTSSSPTPLNYARPSAMTRDQVQKMIGQAMDFFFQRQRLENDRFRMSTQNAITTQFSNLDGVLLQNLQVQMTMLGVISALAPLALVHQPPPPKPTPQPPFPAPPQV</sequence>
<name>A0A0B2QBD4_GLYSO</name>
<accession>A0A0B2QBD4</accession>
<organism evidence="1">
    <name type="scientific">Glycine soja</name>
    <name type="common">Wild soybean</name>
    <dbReference type="NCBI Taxonomy" id="3848"/>
    <lineage>
        <taxon>Eukaryota</taxon>
        <taxon>Viridiplantae</taxon>
        <taxon>Streptophyta</taxon>
        <taxon>Embryophyta</taxon>
        <taxon>Tracheophyta</taxon>
        <taxon>Spermatophyta</taxon>
        <taxon>Magnoliopsida</taxon>
        <taxon>eudicotyledons</taxon>
        <taxon>Gunneridae</taxon>
        <taxon>Pentapetalae</taxon>
        <taxon>rosids</taxon>
        <taxon>fabids</taxon>
        <taxon>Fabales</taxon>
        <taxon>Fabaceae</taxon>
        <taxon>Papilionoideae</taxon>
        <taxon>50 kb inversion clade</taxon>
        <taxon>NPAAA clade</taxon>
        <taxon>indigoferoid/millettioid clade</taxon>
        <taxon>Phaseoleae</taxon>
        <taxon>Glycine</taxon>
        <taxon>Glycine subgen. Soja</taxon>
    </lineage>
</organism>
<protein>
    <submittedName>
        <fullName evidence="1">Uncharacterized protein</fullName>
    </submittedName>
</protein>
<dbReference type="Proteomes" id="UP000053555">
    <property type="component" value="Unassembled WGS sequence"/>
</dbReference>
<gene>
    <name evidence="1" type="ORF">glysoja_039002</name>
</gene>
<evidence type="ECO:0000313" key="1">
    <source>
        <dbReference type="EMBL" id="KHN17348.1"/>
    </source>
</evidence>
<reference evidence="1" key="1">
    <citation type="submission" date="2014-07" db="EMBL/GenBank/DDBJ databases">
        <title>Identification of a novel salt tolerance gene in wild soybean by whole-genome sequencing.</title>
        <authorList>
            <person name="Lam H.-M."/>
            <person name="Qi X."/>
            <person name="Li M.-W."/>
            <person name="Liu X."/>
            <person name="Xie M."/>
            <person name="Ni M."/>
            <person name="Xu X."/>
        </authorList>
    </citation>
    <scope>NUCLEOTIDE SEQUENCE [LARGE SCALE GENOMIC DNA]</scope>
    <source>
        <tissue evidence="1">Root</tissue>
    </source>
</reference>
<proteinExistence type="predicted"/>
<dbReference type="EMBL" id="KN660330">
    <property type="protein sequence ID" value="KHN17348.1"/>
    <property type="molecule type" value="Genomic_DNA"/>
</dbReference>